<dbReference type="InterPro" id="IPR052172">
    <property type="entry name" value="UxaA_altronate/galactarate_dh"/>
</dbReference>
<dbReference type="EMBL" id="VRKQ01000008">
    <property type="protein sequence ID" value="TXG39026.1"/>
    <property type="molecule type" value="Genomic_DNA"/>
</dbReference>
<evidence type="ECO:0000259" key="3">
    <source>
        <dbReference type="SMART" id="SM00858"/>
    </source>
</evidence>
<dbReference type="Proteomes" id="UP000321080">
    <property type="component" value="Unassembled WGS sequence"/>
</dbReference>
<feature type="domain" description="SAF" evidence="3">
    <location>
        <begin position="14"/>
        <end position="85"/>
    </location>
</feature>
<dbReference type="Gene3D" id="2.30.130.110">
    <property type="match status" value="1"/>
</dbReference>
<protein>
    <submittedName>
        <fullName evidence="4">Altronate dehydratase</fullName>
    </submittedName>
</protein>
<dbReference type="SMART" id="SM00858">
    <property type="entry name" value="SAF"/>
    <property type="match status" value="1"/>
</dbReference>
<dbReference type="PANTHER" id="PTHR30536">
    <property type="entry name" value="ALTRONATE/GALACTARATE DEHYDRATASE"/>
    <property type="match status" value="1"/>
</dbReference>
<dbReference type="CDD" id="cd11613">
    <property type="entry name" value="SAF_AH_GD"/>
    <property type="match status" value="1"/>
</dbReference>
<dbReference type="InterPro" id="IPR013974">
    <property type="entry name" value="SAF"/>
</dbReference>
<evidence type="ECO:0000256" key="1">
    <source>
        <dbReference type="ARBA" id="ARBA00010986"/>
    </source>
</evidence>
<accession>A0A5C7GKM9</accession>
<dbReference type="PANTHER" id="PTHR30536:SF5">
    <property type="entry name" value="ALTRONATE DEHYDRATASE"/>
    <property type="match status" value="1"/>
</dbReference>
<dbReference type="OrthoDB" id="9804574at2"/>
<keyword evidence="5" id="KW-1185">Reference proteome</keyword>
<dbReference type="InterPro" id="IPR007392">
    <property type="entry name" value="GD_AH_second"/>
</dbReference>
<name>A0A5C7GKM9_9FLAO</name>
<dbReference type="GO" id="GO:0019698">
    <property type="term" value="P:D-galacturonate catabolic process"/>
    <property type="evidence" value="ECO:0007669"/>
    <property type="project" value="TreeGrafter"/>
</dbReference>
<organism evidence="4 5">
    <name type="scientific">Seonamhaeicola maritimus</name>
    <dbReference type="NCBI Taxonomy" id="2591822"/>
    <lineage>
        <taxon>Bacteria</taxon>
        <taxon>Pseudomonadati</taxon>
        <taxon>Bacteroidota</taxon>
        <taxon>Flavobacteriia</taxon>
        <taxon>Flavobacteriales</taxon>
        <taxon>Flavobacteriaceae</taxon>
    </lineage>
</organism>
<comment type="similarity">
    <text evidence="1">Belongs to the UxaA family.</text>
</comment>
<dbReference type="AlphaFoldDB" id="A0A5C7GKM9"/>
<dbReference type="GO" id="GO:0016829">
    <property type="term" value="F:lyase activity"/>
    <property type="evidence" value="ECO:0007669"/>
    <property type="project" value="UniProtKB-KW"/>
</dbReference>
<dbReference type="InterPro" id="IPR044144">
    <property type="entry name" value="SAF_UxaA/GarD"/>
</dbReference>
<comment type="caution">
    <text evidence="4">The sequence shown here is derived from an EMBL/GenBank/DDBJ whole genome shotgun (WGS) entry which is preliminary data.</text>
</comment>
<gene>
    <name evidence="4" type="ORF">FUA22_03825</name>
</gene>
<dbReference type="RefSeq" id="WP_147766506.1">
    <property type="nucleotide sequence ID" value="NZ_VRKQ01000008.1"/>
</dbReference>
<dbReference type="Pfam" id="PF04295">
    <property type="entry name" value="GD_AH_second"/>
    <property type="match status" value="1"/>
</dbReference>
<reference evidence="4 5" key="1">
    <citation type="submission" date="2019-08" db="EMBL/GenBank/DDBJ databases">
        <title>Seonamhaeicola sediminis sp. nov., isolated from marine sediment.</title>
        <authorList>
            <person name="Cao W.R."/>
        </authorList>
    </citation>
    <scope>NUCLEOTIDE SEQUENCE [LARGE SCALE GENOMIC DNA]</scope>
    <source>
        <strain evidence="4 5">1505</strain>
    </source>
</reference>
<evidence type="ECO:0000256" key="2">
    <source>
        <dbReference type="ARBA" id="ARBA00023239"/>
    </source>
</evidence>
<evidence type="ECO:0000313" key="4">
    <source>
        <dbReference type="EMBL" id="TXG39026.1"/>
    </source>
</evidence>
<sequence>MSSQNKILKIHPKDNVLVALTNLAKGKRFQFNSKEYEIQDDIPAKHKFATEHFSKGDIIYMYGVIVGKAKKEIPMGGLISTTNLQHDTETYNAEDSIEKIQWQAPDISKFIEKTFNGYHRTDGKVGTENNWLVIPLVFCQNRNIEVLKQALVEKLGFGKQQHLGFDVDSLIEDYKNDVPVETILNRNIIKPNTEKLKNPIFPNIDGIHFLTHEGGCGGATSDSVALCNLLAGYINNPNVAGATILSLGCQHAQAGILENALNKMSPDHKKPIYILEQQQSDSEQEFLAEAVKKTFAGLIMANKNERKSAPLSKLVIGLECGGSDGFSGISANPTLGYVSDLIVGLGGATVLSEFPELNGVEQELINRCVTKEKAKKFSKIMSTYSAKADALGAGFYANPSPGNIKDGLITDAIKSAGAAKKGGTSPVEDVLDYTEQVVNAGLNLLCTPGNDVESTTGLAGSGCNVILFTTGLGTPTGNPITPVVKVSSNTKLFNKMPDIIDFNTGAIIEGTSSIEKTGEDLLDFVIQVASGKLTKAKQLRQDDFIPWKRGMSL</sequence>
<keyword evidence="2" id="KW-0456">Lyase</keyword>
<evidence type="ECO:0000313" key="5">
    <source>
        <dbReference type="Proteomes" id="UP000321080"/>
    </source>
</evidence>
<dbReference type="Pfam" id="PF20629">
    <property type="entry name" value="GD_AH_C"/>
    <property type="match status" value="1"/>
</dbReference>
<dbReference type="InterPro" id="IPR048332">
    <property type="entry name" value="GD_AH_C"/>
</dbReference>
<proteinExistence type="inferred from homology"/>